<dbReference type="Proteomes" id="UP000707731">
    <property type="component" value="Unassembled WGS sequence"/>
</dbReference>
<gene>
    <name evidence="8" type="ORF">IU449_23015</name>
</gene>
<comment type="caution">
    <text evidence="8">The sequence shown here is derived from an EMBL/GenBank/DDBJ whole genome shotgun (WGS) entry which is preliminary data.</text>
</comment>
<dbReference type="PANTHER" id="PTHR34584:SF1">
    <property type="entry name" value="NA(+)_H(+) ANTIPORTER SUBUNIT E1"/>
    <property type="match status" value="1"/>
</dbReference>
<evidence type="ECO:0000313" key="9">
    <source>
        <dbReference type="Proteomes" id="UP000707731"/>
    </source>
</evidence>
<comment type="subcellular location">
    <subcellularLocation>
        <location evidence="1">Cell membrane</location>
        <topology evidence="1">Multi-pass membrane protein</topology>
    </subcellularLocation>
</comment>
<dbReference type="EMBL" id="JADLQN010000005">
    <property type="protein sequence ID" value="MBF6357382.1"/>
    <property type="molecule type" value="Genomic_DNA"/>
</dbReference>
<proteinExistence type="inferred from homology"/>
<dbReference type="Pfam" id="PF01899">
    <property type="entry name" value="MNHE"/>
    <property type="match status" value="1"/>
</dbReference>
<evidence type="ECO:0000256" key="3">
    <source>
        <dbReference type="ARBA" id="ARBA00022475"/>
    </source>
</evidence>
<dbReference type="InterPro" id="IPR002758">
    <property type="entry name" value="Cation_antiport_E"/>
</dbReference>
<evidence type="ECO:0000256" key="1">
    <source>
        <dbReference type="ARBA" id="ARBA00004651"/>
    </source>
</evidence>
<keyword evidence="9" id="KW-1185">Reference proteome</keyword>
<name>A0ABS0DFY2_9NOCA</name>
<keyword evidence="6 7" id="KW-0472">Membrane</keyword>
<evidence type="ECO:0000256" key="6">
    <source>
        <dbReference type="ARBA" id="ARBA00023136"/>
    </source>
</evidence>
<accession>A0ABS0DFY2</accession>
<keyword evidence="3" id="KW-1003">Cell membrane</keyword>
<reference evidence="8 9" key="1">
    <citation type="submission" date="2020-10" db="EMBL/GenBank/DDBJ databases">
        <title>Identification of Nocardia species via Next-generation sequencing and recognition of intraspecies genetic diversity.</title>
        <authorList>
            <person name="Li P."/>
            <person name="Li P."/>
            <person name="Lu B."/>
        </authorList>
    </citation>
    <scope>NUCLEOTIDE SEQUENCE [LARGE SCALE GENOMIC DNA]</scope>
    <source>
        <strain evidence="8 9">BJ06-0143</strain>
    </source>
</reference>
<protein>
    <submittedName>
        <fullName evidence="8">Na+/H+ antiporter subunit E</fullName>
    </submittedName>
</protein>
<organism evidence="8 9">
    <name type="scientific">Nocardia higoensis</name>
    <dbReference type="NCBI Taxonomy" id="228599"/>
    <lineage>
        <taxon>Bacteria</taxon>
        <taxon>Bacillati</taxon>
        <taxon>Actinomycetota</taxon>
        <taxon>Actinomycetes</taxon>
        <taxon>Mycobacteriales</taxon>
        <taxon>Nocardiaceae</taxon>
        <taxon>Nocardia</taxon>
    </lineage>
</organism>
<feature type="transmembrane region" description="Helical" evidence="7">
    <location>
        <begin position="77"/>
        <end position="102"/>
    </location>
</feature>
<evidence type="ECO:0000256" key="5">
    <source>
        <dbReference type="ARBA" id="ARBA00022989"/>
    </source>
</evidence>
<keyword evidence="5 7" id="KW-1133">Transmembrane helix</keyword>
<feature type="transmembrane region" description="Helical" evidence="7">
    <location>
        <begin position="46"/>
        <end position="65"/>
    </location>
</feature>
<evidence type="ECO:0000256" key="2">
    <source>
        <dbReference type="ARBA" id="ARBA00006228"/>
    </source>
</evidence>
<keyword evidence="4 7" id="KW-0812">Transmembrane</keyword>
<evidence type="ECO:0000256" key="7">
    <source>
        <dbReference type="SAM" id="Phobius"/>
    </source>
</evidence>
<sequence>MTEVEATSTDQSSGPWWQPTRERLVRVGVLLWLAMVYTALWGDLSVANVLAGLAVGTIVMIALPLPRMPVTGRFRPVAIAQAIVIGTYYAIESSLQIAWFALRPGPPPVSGVLRVGLSTRSDLVLVLATDLLNLIPGTMVLEIDRARCLVYVHVLDVGSEKAVEKFYRQTRTLERLLITAFERSVPKPPLRKR</sequence>
<dbReference type="RefSeq" id="WP_195004227.1">
    <property type="nucleotide sequence ID" value="NZ_JADLQN010000005.1"/>
</dbReference>
<dbReference type="PANTHER" id="PTHR34584">
    <property type="entry name" value="NA(+)/H(+) ANTIPORTER SUBUNIT E1"/>
    <property type="match status" value="1"/>
</dbReference>
<dbReference type="NCBIfam" id="NF006521">
    <property type="entry name" value="PRK08965.1-5"/>
    <property type="match status" value="1"/>
</dbReference>
<evidence type="ECO:0000256" key="4">
    <source>
        <dbReference type="ARBA" id="ARBA00022692"/>
    </source>
</evidence>
<evidence type="ECO:0000313" key="8">
    <source>
        <dbReference type="EMBL" id="MBF6357382.1"/>
    </source>
</evidence>
<comment type="similarity">
    <text evidence="2">Belongs to the CPA3 antiporters (TC 2.A.63) subunit E family.</text>
</comment>
<feature type="transmembrane region" description="Helical" evidence="7">
    <location>
        <begin position="24"/>
        <end position="40"/>
    </location>
</feature>